<dbReference type="STRING" id="768710.DesyoDRAFT_1879"/>
<dbReference type="RefSeq" id="WP_007782140.1">
    <property type="nucleotide sequence ID" value="NZ_CM001441.1"/>
</dbReference>
<dbReference type="OrthoDB" id="9800801at2"/>
<evidence type="ECO:0008006" key="3">
    <source>
        <dbReference type="Google" id="ProtNLM"/>
    </source>
</evidence>
<evidence type="ECO:0000313" key="1">
    <source>
        <dbReference type="EMBL" id="EHQ88999.1"/>
    </source>
</evidence>
<reference evidence="1 2" key="1">
    <citation type="submission" date="2011-11" db="EMBL/GenBank/DDBJ databases">
        <title>The Noncontiguous Finished genome of Desulfosporosinus youngiae DSM 17734.</title>
        <authorList>
            <consortium name="US DOE Joint Genome Institute (JGI-PGF)"/>
            <person name="Lucas S."/>
            <person name="Han J."/>
            <person name="Lapidus A."/>
            <person name="Cheng J.-F."/>
            <person name="Goodwin L."/>
            <person name="Pitluck S."/>
            <person name="Peters L."/>
            <person name="Ovchinnikova G."/>
            <person name="Lu M."/>
            <person name="Land M.L."/>
            <person name="Hauser L."/>
            <person name="Pester M."/>
            <person name="Spring S."/>
            <person name="Ollivier B."/>
            <person name="Rattei T."/>
            <person name="Klenk H.-P."/>
            <person name="Wagner M."/>
            <person name="Loy A."/>
            <person name="Woyke T.J."/>
        </authorList>
    </citation>
    <scope>NUCLEOTIDE SEQUENCE [LARGE SCALE GENOMIC DNA]</scope>
    <source>
        <strain evidence="1 2">DSM 17734</strain>
    </source>
</reference>
<gene>
    <name evidence="1" type="ORF">DesyoDRAFT_1879</name>
</gene>
<name>H5XUI1_9FIRM</name>
<evidence type="ECO:0000313" key="2">
    <source>
        <dbReference type="Proteomes" id="UP000005104"/>
    </source>
</evidence>
<dbReference type="HOGENOM" id="CLU_027633_0_0_9"/>
<dbReference type="REBASE" id="56439">
    <property type="entry name" value="M.Dyo17734ORF1879P"/>
</dbReference>
<dbReference type="eggNOG" id="COG0863">
    <property type="taxonomic scope" value="Bacteria"/>
</dbReference>
<sequence length="426" mass="49246">MVDAIWEHDYYDDCIPNFSNNFNKPRHRWYEFKEGYSDAFVSRAIRHYESTTNLNSGVILDPFSGSGTTSLVGVQNGYKALAFEVNPFMAFISRTKTKSFSEDIALLEDELKSILSCRPMELENILEGFSTFSPSEKNEKWLFNRSVLRGYEALRQSIDNCSIDNHRDFFILALYAATMDCCNAKRDGKCLRYKKSWKTLGYSSLELRESFIRFSKMIIEDLVRTPIREEKAQIINNDSRLGLKSIENKVANVITFSPPYLNSFDYSDVYRPELFLGGFVNTNDQLRHLRSKTLRSHVQYAWNDNTPCSSSWVTDIVTKIRDKENYLWNKNIPAMIHNYFSDMQEILRECYRVASSGAVMWFIVSTSAYAGIEIPVDLILADTATQCGWELESVNALRNLRTSSQCIDSDVRKVRLRESMVACRKR</sequence>
<organism evidence="1 2">
    <name type="scientific">Desulfosporosinus youngiae DSM 17734</name>
    <dbReference type="NCBI Taxonomy" id="768710"/>
    <lineage>
        <taxon>Bacteria</taxon>
        <taxon>Bacillati</taxon>
        <taxon>Bacillota</taxon>
        <taxon>Clostridia</taxon>
        <taxon>Eubacteriales</taxon>
        <taxon>Desulfitobacteriaceae</taxon>
        <taxon>Desulfosporosinus</taxon>
    </lineage>
</organism>
<protein>
    <recommendedName>
        <fullName evidence="3">DNA modification methylase</fullName>
    </recommendedName>
</protein>
<accession>H5XUI1</accession>
<proteinExistence type="predicted"/>
<dbReference type="AlphaFoldDB" id="H5XUI1"/>
<dbReference type="Gene3D" id="3.40.50.150">
    <property type="entry name" value="Vaccinia Virus protein VP39"/>
    <property type="match status" value="2"/>
</dbReference>
<dbReference type="Proteomes" id="UP000005104">
    <property type="component" value="Chromosome"/>
</dbReference>
<keyword evidence="2" id="KW-1185">Reference proteome</keyword>
<dbReference type="InterPro" id="IPR029063">
    <property type="entry name" value="SAM-dependent_MTases_sf"/>
</dbReference>
<dbReference type="EMBL" id="CM001441">
    <property type="protein sequence ID" value="EHQ88999.1"/>
    <property type="molecule type" value="Genomic_DNA"/>
</dbReference>
<dbReference type="SUPFAM" id="SSF53335">
    <property type="entry name" value="S-adenosyl-L-methionine-dependent methyltransferases"/>
    <property type="match status" value="2"/>
</dbReference>